<dbReference type="AlphaFoldDB" id="A0A7W5FNX4"/>
<keyword evidence="2" id="KW-1185">Reference proteome</keyword>
<organism evidence="1 2">
    <name type="scientific">Paenibacillus phyllosphaerae</name>
    <dbReference type="NCBI Taxonomy" id="274593"/>
    <lineage>
        <taxon>Bacteria</taxon>
        <taxon>Bacillati</taxon>
        <taxon>Bacillota</taxon>
        <taxon>Bacilli</taxon>
        <taxon>Bacillales</taxon>
        <taxon>Paenibacillaceae</taxon>
        <taxon>Paenibacillus</taxon>
    </lineage>
</organism>
<proteinExistence type="predicted"/>
<name>A0A7W5FNX4_9BACL</name>
<sequence>MDKFEIGIVTSNGIWFEGKIYSCSLALRQQWYKHAEYIGGWPVSVRRLENDRVEVILQDSTTVVCIRVDHIPVDQVTLNSYYVEFQRLAALRKQLQAEKDTDTGGNLHSDKPTNN</sequence>
<reference evidence="1 2" key="1">
    <citation type="submission" date="2020-08" db="EMBL/GenBank/DDBJ databases">
        <title>Genomic Encyclopedia of Type Strains, Phase III (KMG-III): the genomes of soil and plant-associated and newly described type strains.</title>
        <authorList>
            <person name="Whitman W."/>
        </authorList>
    </citation>
    <scope>NUCLEOTIDE SEQUENCE [LARGE SCALE GENOMIC DNA]</scope>
    <source>
        <strain evidence="1 2">CECT 5862</strain>
    </source>
</reference>
<dbReference type="EMBL" id="JACHXK010000009">
    <property type="protein sequence ID" value="MBB3111776.1"/>
    <property type="molecule type" value="Genomic_DNA"/>
</dbReference>
<gene>
    <name evidence="1" type="ORF">FHS18_003844</name>
</gene>
<protein>
    <submittedName>
        <fullName evidence="1">Uncharacterized protein</fullName>
    </submittedName>
</protein>
<accession>A0A7W5FNX4</accession>
<evidence type="ECO:0000313" key="2">
    <source>
        <dbReference type="Proteomes" id="UP000570361"/>
    </source>
</evidence>
<dbReference type="Proteomes" id="UP000570361">
    <property type="component" value="Unassembled WGS sequence"/>
</dbReference>
<comment type="caution">
    <text evidence="1">The sequence shown here is derived from an EMBL/GenBank/DDBJ whole genome shotgun (WGS) entry which is preliminary data.</text>
</comment>
<evidence type="ECO:0000313" key="1">
    <source>
        <dbReference type="EMBL" id="MBB3111776.1"/>
    </source>
</evidence>